<evidence type="ECO:0000313" key="3">
    <source>
        <dbReference type="EMBL" id="MDV5088339.1"/>
    </source>
</evidence>
<dbReference type="InterPro" id="IPR003680">
    <property type="entry name" value="Flavodoxin_fold"/>
</dbReference>
<dbReference type="Gene3D" id="3.40.50.360">
    <property type="match status" value="1"/>
</dbReference>
<dbReference type="InterPro" id="IPR046980">
    <property type="entry name" value="KefG/KefF"/>
</dbReference>
<dbReference type="PANTHER" id="PTHR47307">
    <property type="entry name" value="GLUTATHIONE-REGULATED POTASSIUM-EFFLUX SYSTEM ANCILLARY PROTEIN KEFG"/>
    <property type="match status" value="1"/>
</dbReference>
<dbReference type="RefSeq" id="WP_317329915.1">
    <property type="nucleotide sequence ID" value="NZ_JAWJZA010000003.1"/>
</dbReference>
<dbReference type="SUPFAM" id="SSF52218">
    <property type="entry name" value="Flavoproteins"/>
    <property type="match status" value="1"/>
</dbReference>
<keyword evidence="1 3" id="KW-0560">Oxidoreductase</keyword>
<comment type="caution">
    <text evidence="3">The sequence shown here is derived from an EMBL/GenBank/DDBJ whole genome shotgun (WGS) entry which is preliminary data.</text>
</comment>
<evidence type="ECO:0000313" key="4">
    <source>
        <dbReference type="Proteomes" id="UP001272515"/>
    </source>
</evidence>
<name>A0ABU3Z8V3_9FIRM</name>
<dbReference type="EC" id="1.-.-.-" evidence="3"/>
<keyword evidence="4" id="KW-1185">Reference proteome</keyword>
<evidence type="ECO:0000259" key="2">
    <source>
        <dbReference type="Pfam" id="PF02525"/>
    </source>
</evidence>
<gene>
    <name evidence="3" type="ORF">RVY80_05695</name>
</gene>
<dbReference type="Pfam" id="PF02525">
    <property type="entry name" value="Flavodoxin_2"/>
    <property type="match status" value="1"/>
</dbReference>
<sequence length="172" mass="18892">MNTTVLVFHPHITESKVNAALAKAIEGTENVTVRYLYDIYPDGKINVEQEQAELAKADRIIFQYPVYWYSMPALARQWMDDVFAYGWAYGSKGKALHGKDFAVAVSVGAPLAAYAPDAEVGHTVEEFLLPLKASAAFTGMNFQTPFVTGGAFTITDEALAKQVEAYKAFIKA</sequence>
<proteinExistence type="predicted"/>
<feature type="domain" description="Flavodoxin-like fold" evidence="2">
    <location>
        <begin position="1"/>
        <end position="168"/>
    </location>
</feature>
<dbReference type="EMBL" id="JAWJZB010000006">
    <property type="protein sequence ID" value="MDV5088339.1"/>
    <property type="molecule type" value="Genomic_DNA"/>
</dbReference>
<dbReference type="GO" id="GO:0016491">
    <property type="term" value="F:oxidoreductase activity"/>
    <property type="evidence" value="ECO:0007669"/>
    <property type="project" value="UniProtKB-KW"/>
</dbReference>
<reference evidence="3 4" key="1">
    <citation type="submission" date="2023-10" db="EMBL/GenBank/DDBJ databases">
        <title>Veillonella sp. nov., isolated from a pig farm feces dump.</title>
        <authorList>
            <person name="Chang Y.-H."/>
        </authorList>
    </citation>
    <scope>NUCLEOTIDE SEQUENCE [LARGE SCALE GENOMIC DNA]</scope>
    <source>
        <strain evidence="3 4">YH-vei2233</strain>
    </source>
</reference>
<evidence type="ECO:0000256" key="1">
    <source>
        <dbReference type="ARBA" id="ARBA00023002"/>
    </source>
</evidence>
<protein>
    <submittedName>
        <fullName evidence="3">NAD(P)H-dependent oxidoreductase</fullName>
        <ecNumber evidence="3">1.-.-.-</ecNumber>
    </submittedName>
</protein>
<dbReference type="Proteomes" id="UP001272515">
    <property type="component" value="Unassembled WGS sequence"/>
</dbReference>
<dbReference type="InterPro" id="IPR029039">
    <property type="entry name" value="Flavoprotein-like_sf"/>
</dbReference>
<dbReference type="PANTHER" id="PTHR47307:SF1">
    <property type="entry name" value="GLUTATHIONE-REGULATED POTASSIUM-EFFLUX SYSTEM ANCILLARY PROTEIN KEFG"/>
    <property type="match status" value="1"/>
</dbReference>
<organism evidence="3 4">
    <name type="scientific">Veillonella absiana</name>
    <dbReference type="NCBI Taxonomy" id="3079305"/>
    <lineage>
        <taxon>Bacteria</taxon>
        <taxon>Bacillati</taxon>
        <taxon>Bacillota</taxon>
        <taxon>Negativicutes</taxon>
        <taxon>Veillonellales</taxon>
        <taxon>Veillonellaceae</taxon>
        <taxon>Veillonella</taxon>
    </lineage>
</organism>
<accession>A0ABU3Z8V3</accession>